<dbReference type="Proteomes" id="UP000008144">
    <property type="component" value="Chromosome 1"/>
</dbReference>
<reference evidence="1" key="4">
    <citation type="submission" date="2025-09" db="UniProtKB">
        <authorList>
            <consortium name="Ensembl"/>
        </authorList>
    </citation>
    <scope>IDENTIFICATION</scope>
</reference>
<dbReference type="HOGENOM" id="CLU_3410562_0_0_1"/>
<dbReference type="EMBL" id="EAAA01000382">
    <property type="status" value="NOT_ANNOTATED_CDS"/>
    <property type="molecule type" value="Genomic_DNA"/>
</dbReference>
<keyword evidence="2" id="KW-1185">Reference proteome</keyword>
<reference evidence="1" key="3">
    <citation type="submission" date="2025-08" db="UniProtKB">
        <authorList>
            <consortium name="Ensembl"/>
        </authorList>
    </citation>
    <scope>IDENTIFICATION</scope>
</reference>
<dbReference type="Ensembl" id="ENSCINT00000034875.1">
    <property type="protein sequence ID" value="ENSCINP00000033471.1"/>
    <property type="gene ID" value="ENSCING00000018339.1"/>
</dbReference>
<proteinExistence type="predicted"/>
<organism evidence="1 2">
    <name type="scientific">Ciona intestinalis</name>
    <name type="common">Transparent sea squirt</name>
    <name type="synonym">Ascidia intestinalis</name>
    <dbReference type="NCBI Taxonomy" id="7719"/>
    <lineage>
        <taxon>Eukaryota</taxon>
        <taxon>Metazoa</taxon>
        <taxon>Chordata</taxon>
        <taxon>Tunicata</taxon>
        <taxon>Ascidiacea</taxon>
        <taxon>Phlebobranchia</taxon>
        <taxon>Cionidae</taxon>
        <taxon>Ciona</taxon>
    </lineage>
</organism>
<protein>
    <submittedName>
        <fullName evidence="1">Uncharacterized protein</fullName>
    </submittedName>
</protein>
<evidence type="ECO:0000313" key="2">
    <source>
        <dbReference type="Proteomes" id="UP000008144"/>
    </source>
</evidence>
<reference evidence="1" key="2">
    <citation type="journal article" date="2008" name="Genome Biol.">
        <title>Improved genome assembly and evidence-based global gene model set for the chordate Ciona intestinalis: new insight into intron and operon populations.</title>
        <authorList>
            <person name="Satou Y."/>
            <person name="Mineta K."/>
            <person name="Ogasawara M."/>
            <person name="Sasakura Y."/>
            <person name="Shoguchi E."/>
            <person name="Ueno K."/>
            <person name="Yamada L."/>
            <person name="Matsumoto J."/>
            <person name="Wasserscheid J."/>
            <person name="Dewar K."/>
            <person name="Wiley G.B."/>
            <person name="Macmil S.L."/>
            <person name="Roe B.A."/>
            <person name="Zeller R.W."/>
            <person name="Hastings K.E."/>
            <person name="Lemaire P."/>
            <person name="Lindquist E."/>
            <person name="Endo T."/>
            <person name="Hotta K."/>
            <person name="Inaba K."/>
        </authorList>
    </citation>
    <scope>NUCLEOTIDE SEQUENCE [LARGE SCALE GENOMIC DNA]</scope>
    <source>
        <strain evidence="1">wild type</strain>
    </source>
</reference>
<sequence length="29" mass="3338">MLIENKNVDYLYSTVGGDWTPLAHIIRMS</sequence>
<name>H2XUY7_CIOIN</name>
<evidence type="ECO:0000313" key="1">
    <source>
        <dbReference type="Ensembl" id="ENSCINP00000033471.1"/>
    </source>
</evidence>
<reference evidence="2" key="1">
    <citation type="journal article" date="2002" name="Science">
        <title>The draft genome of Ciona intestinalis: insights into chordate and vertebrate origins.</title>
        <authorList>
            <person name="Dehal P."/>
            <person name="Satou Y."/>
            <person name="Campbell R.K."/>
            <person name="Chapman J."/>
            <person name="Degnan B."/>
            <person name="De Tomaso A."/>
            <person name="Davidson B."/>
            <person name="Di Gregorio A."/>
            <person name="Gelpke M."/>
            <person name="Goodstein D.M."/>
            <person name="Harafuji N."/>
            <person name="Hastings K.E."/>
            <person name="Ho I."/>
            <person name="Hotta K."/>
            <person name="Huang W."/>
            <person name="Kawashima T."/>
            <person name="Lemaire P."/>
            <person name="Martinez D."/>
            <person name="Meinertzhagen I.A."/>
            <person name="Necula S."/>
            <person name="Nonaka M."/>
            <person name="Putnam N."/>
            <person name="Rash S."/>
            <person name="Saiga H."/>
            <person name="Satake M."/>
            <person name="Terry A."/>
            <person name="Yamada L."/>
            <person name="Wang H.G."/>
            <person name="Awazu S."/>
            <person name="Azumi K."/>
            <person name="Boore J."/>
            <person name="Branno M."/>
            <person name="Chin-Bow S."/>
            <person name="DeSantis R."/>
            <person name="Doyle S."/>
            <person name="Francino P."/>
            <person name="Keys D.N."/>
            <person name="Haga S."/>
            <person name="Hayashi H."/>
            <person name="Hino K."/>
            <person name="Imai K.S."/>
            <person name="Inaba K."/>
            <person name="Kano S."/>
            <person name="Kobayashi K."/>
            <person name="Kobayashi M."/>
            <person name="Lee B.I."/>
            <person name="Makabe K.W."/>
            <person name="Manohar C."/>
            <person name="Matassi G."/>
            <person name="Medina M."/>
            <person name="Mochizuki Y."/>
            <person name="Mount S."/>
            <person name="Morishita T."/>
            <person name="Miura S."/>
            <person name="Nakayama A."/>
            <person name="Nishizaka S."/>
            <person name="Nomoto H."/>
            <person name="Ohta F."/>
            <person name="Oishi K."/>
            <person name="Rigoutsos I."/>
            <person name="Sano M."/>
            <person name="Sasaki A."/>
            <person name="Sasakura Y."/>
            <person name="Shoguchi E."/>
            <person name="Shin-i T."/>
            <person name="Spagnuolo A."/>
            <person name="Stainier D."/>
            <person name="Suzuki M.M."/>
            <person name="Tassy O."/>
            <person name="Takatori N."/>
            <person name="Tokuoka M."/>
            <person name="Yagi K."/>
            <person name="Yoshizaki F."/>
            <person name="Wada S."/>
            <person name="Zhang C."/>
            <person name="Hyatt P.D."/>
            <person name="Larimer F."/>
            <person name="Detter C."/>
            <person name="Doggett N."/>
            <person name="Glavina T."/>
            <person name="Hawkins T."/>
            <person name="Richardson P."/>
            <person name="Lucas S."/>
            <person name="Kohara Y."/>
            <person name="Levine M."/>
            <person name="Satoh N."/>
            <person name="Rokhsar D.S."/>
        </authorList>
    </citation>
    <scope>NUCLEOTIDE SEQUENCE [LARGE SCALE GENOMIC DNA]</scope>
</reference>
<dbReference type="InParanoid" id="H2XUY7"/>
<dbReference type="AlphaFoldDB" id="H2XUY7"/>
<accession>H2XUY7</accession>